<organism evidence="4 5">
    <name type="scientific">Pontibacter qinzhouensis</name>
    <dbReference type="NCBI Taxonomy" id="2603253"/>
    <lineage>
        <taxon>Bacteria</taxon>
        <taxon>Pseudomonadati</taxon>
        <taxon>Bacteroidota</taxon>
        <taxon>Cytophagia</taxon>
        <taxon>Cytophagales</taxon>
        <taxon>Hymenobacteraceae</taxon>
        <taxon>Pontibacter</taxon>
    </lineage>
</organism>
<keyword evidence="5" id="KW-1185">Reference proteome</keyword>
<dbReference type="Pfam" id="PF13205">
    <property type="entry name" value="Big_5"/>
    <property type="match status" value="1"/>
</dbReference>
<evidence type="ECO:0000256" key="1">
    <source>
        <dbReference type="ARBA" id="ARBA00022729"/>
    </source>
</evidence>
<dbReference type="PROSITE" id="PS51257">
    <property type="entry name" value="PROKAR_LIPOPROTEIN"/>
    <property type="match status" value="1"/>
</dbReference>
<dbReference type="EMBL" id="VRTY01000167">
    <property type="protein sequence ID" value="TXK21585.1"/>
    <property type="molecule type" value="Genomic_DNA"/>
</dbReference>
<comment type="caution">
    <text evidence="4">The sequence shown here is derived from an EMBL/GenBank/DDBJ whole genome shotgun (WGS) entry which is preliminary data.</text>
</comment>
<proteinExistence type="predicted"/>
<evidence type="ECO:0000256" key="2">
    <source>
        <dbReference type="SAM" id="SignalP"/>
    </source>
</evidence>
<gene>
    <name evidence="4" type="ORF">FVR03_23335</name>
</gene>
<accession>A0A5C8IKT9</accession>
<dbReference type="Proteomes" id="UP000321926">
    <property type="component" value="Unassembled WGS sequence"/>
</dbReference>
<reference evidence="4 5" key="1">
    <citation type="submission" date="2019-08" db="EMBL/GenBank/DDBJ databases">
        <authorList>
            <person name="Shi S."/>
        </authorList>
    </citation>
    <scope>NUCLEOTIDE SEQUENCE [LARGE SCALE GENOMIC DNA]</scope>
    <source>
        <strain evidence="4 5">GY10130</strain>
    </source>
</reference>
<feature type="domain" description="SbsA Ig-like" evidence="3">
    <location>
        <begin position="31"/>
        <end position="130"/>
    </location>
</feature>
<sequence length="537" mass="59803">MKFLNLILVAIVAGILTACATVGNPEGGPKDEVAPTLTNSNPKNGELNVSTRIISLEFDEEVQANKLTTELLITPNTENKYTVKTKKNLMELEFEKPLEVNSTYTFNFRNGIQDITEKNVAKGLKLTFSTGTFIDSSKVSGIVVEHLTQLPEKEIIVALYPLTDSLNIRKNRPYYQAQTNAAGEFMFENVKEGEYKIFAVLDKNNNNIYDNENERIAYLPEPIRVTPTTDSVRLQTIRIDTKKPQTPSRETYLDRFVLNYNEGISQFSARPEASATDTMVYKIGPQGKLIEIFEGNGFTGGRAILTAADSAGNLRIDTVAIKFEGKRSQRIKGAQLKEGGIGGGSGKAFRAGQQVTLELETQVRLTGTPITLLVDSVEHSTIAADQITLDKTATELSFAMPASDKRITQLIASFDSTAIVPLKGDPISFQPVTLPKADDKGTGSFKGSVISDYTSYFIQILTKEFKFVREVKNVRNFDFKNLEPGSYIIRVLIDEDNDSKWYTGDPDLQRLPEKVYIYPKPIEVRANWELEALKLEF</sequence>
<evidence type="ECO:0000259" key="3">
    <source>
        <dbReference type="Pfam" id="PF13205"/>
    </source>
</evidence>
<keyword evidence="1 2" id="KW-0732">Signal</keyword>
<evidence type="ECO:0000313" key="4">
    <source>
        <dbReference type="EMBL" id="TXK21585.1"/>
    </source>
</evidence>
<protein>
    <recommendedName>
        <fullName evidence="3">SbsA Ig-like domain-containing protein</fullName>
    </recommendedName>
</protein>
<feature type="signal peptide" evidence="2">
    <location>
        <begin position="1"/>
        <end position="20"/>
    </location>
</feature>
<name>A0A5C8IKT9_9BACT</name>
<dbReference type="AlphaFoldDB" id="A0A5C8IKT9"/>
<dbReference type="InterPro" id="IPR032812">
    <property type="entry name" value="SbsA_Ig"/>
</dbReference>
<evidence type="ECO:0000313" key="5">
    <source>
        <dbReference type="Proteomes" id="UP000321926"/>
    </source>
</evidence>
<dbReference type="OrthoDB" id="9809989at2"/>
<dbReference type="SUPFAM" id="SSF49478">
    <property type="entry name" value="Cna protein B-type domain"/>
    <property type="match status" value="1"/>
</dbReference>
<feature type="chain" id="PRO_5022850317" description="SbsA Ig-like domain-containing protein" evidence="2">
    <location>
        <begin position="21"/>
        <end position="537"/>
    </location>
</feature>
<dbReference type="RefSeq" id="WP_147924184.1">
    <property type="nucleotide sequence ID" value="NZ_VRTY01000167.1"/>
</dbReference>